<name>Q7V8V8_PROMM</name>
<dbReference type="Proteomes" id="UP000001423">
    <property type="component" value="Chromosome"/>
</dbReference>
<dbReference type="AlphaFoldDB" id="Q7V8V8"/>
<dbReference type="Gene3D" id="3.30.300.30">
    <property type="match status" value="1"/>
</dbReference>
<dbReference type="RefSeq" id="WP_011129594.1">
    <property type="nucleotide sequence ID" value="NC_005071.1"/>
</dbReference>
<proteinExistence type="predicted"/>
<dbReference type="InterPro" id="IPR052987">
    <property type="entry name" value="Chloroplast_AMP-bd_Enzymes"/>
</dbReference>
<dbReference type="GO" id="GO:0004467">
    <property type="term" value="F:long-chain fatty acid-CoA ligase activity"/>
    <property type="evidence" value="ECO:0007669"/>
    <property type="project" value="UniProtKB-EC"/>
</dbReference>
<gene>
    <name evidence="2" type="primary">fadD</name>
    <name evidence="2" type="ordered locus">PMT_0215</name>
</gene>
<evidence type="ECO:0000313" key="2">
    <source>
        <dbReference type="EMBL" id="CAE20390.1"/>
    </source>
</evidence>
<evidence type="ECO:0000259" key="1">
    <source>
        <dbReference type="Pfam" id="PF00501"/>
    </source>
</evidence>
<dbReference type="EMBL" id="BX548175">
    <property type="protein sequence ID" value="CAE20390.1"/>
    <property type="molecule type" value="Genomic_DNA"/>
</dbReference>
<dbReference type="SUPFAM" id="SSF56801">
    <property type="entry name" value="Acetyl-CoA synthetase-like"/>
    <property type="match status" value="1"/>
</dbReference>
<dbReference type="OrthoDB" id="9778383at2"/>
<protein>
    <submittedName>
        <fullName evidence="2">Putative long-chain-fatty-acid--CoA ligase</fullName>
        <ecNumber evidence="2">6.2.1.3</ecNumber>
    </submittedName>
</protein>
<reference evidence="2 3" key="1">
    <citation type="journal article" date="2003" name="Nature">
        <title>Genome divergence in two Prochlorococcus ecotypes reflects oceanic niche differentiation.</title>
        <authorList>
            <person name="Rocap G."/>
            <person name="Larimer F.W."/>
            <person name="Lamerdin J.E."/>
            <person name="Malfatti S."/>
            <person name="Chain P."/>
            <person name="Ahlgren N.A."/>
            <person name="Arellano A."/>
            <person name="Coleman M."/>
            <person name="Hauser L."/>
            <person name="Hess W.R."/>
            <person name="Johnson Z.I."/>
            <person name="Land M.L."/>
            <person name="Lindell D."/>
            <person name="Post A.F."/>
            <person name="Regala W."/>
            <person name="Shah M."/>
            <person name="Shaw S.L."/>
            <person name="Steglich C."/>
            <person name="Sullivan M.B."/>
            <person name="Ting C.S."/>
            <person name="Tolonen A."/>
            <person name="Webb E.A."/>
            <person name="Zinser E.R."/>
            <person name="Chisholm S.W."/>
        </authorList>
    </citation>
    <scope>NUCLEOTIDE SEQUENCE [LARGE SCALE GENOMIC DNA]</scope>
    <source>
        <strain evidence="3">MIT 9313</strain>
    </source>
</reference>
<feature type="domain" description="AMP-dependent synthetase/ligase" evidence="1">
    <location>
        <begin position="58"/>
        <end position="487"/>
    </location>
</feature>
<evidence type="ECO:0000313" key="3">
    <source>
        <dbReference type="Proteomes" id="UP000001423"/>
    </source>
</evidence>
<organism evidence="2 3">
    <name type="scientific">Prochlorococcus marinus (strain MIT 9313)</name>
    <dbReference type="NCBI Taxonomy" id="74547"/>
    <lineage>
        <taxon>Bacteria</taxon>
        <taxon>Bacillati</taxon>
        <taxon>Cyanobacteriota</taxon>
        <taxon>Cyanophyceae</taxon>
        <taxon>Synechococcales</taxon>
        <taxon>Prochlorococcaceae</taxon>
        <taxon>Prochlorococcus</taxon>
    </lineage>
</organism>
<dbReference type="PANTHER" id="PTHR43813">
    <property type="entry name" value="ACYL-ACTIVATING ENZYME 16, CHLOROPLASTIC-RELATED"/>
    <property type="match status" value="1"/>
</dbReference>
<dbReference type="KEGG" id="pmt:PMT_0215"/>
<dbReference type="GO" id="GO:0008922">
    <property type="term" value="F:long-chain fatty acid [acyl-carrier-protein] ligase activity"/>
    <property type="evidence" value="ECO:0007669"/>
    <property type="project" value="TreeGrafter"/>
</dbReference>
<dbReference type="InterPro" id="IPR020845">
    <property type="entry name" value="AMP-binding_CS"/>
</dbReference>
<dbReference type="PANTHER" id="PTHR43813:SF1">
    <property type="entry name" value="ACYL-ACTIVATING ENZYME 16, CHLOROPLASTIC-RELATED"/>
    <property type="match status" value="1"/>
</dbReference>
<dbReference type="HOGENOM" id="CLU_000022_45_5_3"/>
<dbReference type="GO" id="GO:0030497">
    <property type="term" value="P:fatty acid elongation"/>
    <property type="evidence" value="ECO:0007669"/>
    <property type="project" value="TreeGrafter"/>
</dbReference>
<dbReference type="eggNOG" id="COG1022">
    <property type="taxonomic scope" value="Bacteria"/>
</dbReference>
<keyword evidence="3" id="KW-1185">Reference proteome</keyword>
<dbReference type="InterPro" id="IPR000873">
    <property type="entry name" value="AMP-dep_synth/lig_dom"/>
</dbReference>
<dbReference type="InterPro" id="IPR045851">
    <property type="entry name" value="AMP-bd_C_sf"/>
</dbReference>
<dbReference type="EC" id="6.2.1.3" evidence="2"/>
<dbReference type="PROSITE" id="PS00455">
    <property type="entry name" value="AMP_BINDING"/>
    <property type="match status" value="1"/>
</dbReference>
<sequence>MSDEVAAGRRLKDHNHEGSLAKAVWRPSPHEEDGLAHQGHVAQMGRVDQIWLWLAQKHGQILAVDAPHATHPERFRYGELAEQIALAAAAFSHLGIGAGDVVAFFAENSPRWLIADQGLMRTGAANAVRGATAPLEELRYILADSRAVALVVQNAELWHKLALTDEQRRPLRLVLQLEGEPADGVMGWQELLAAGAGQPAPDPLKDRDSGSAATVTATILYTSGTTGQPKGVPLSHANLLHQMRCLACVAFPSPGAPVLSVLPIWHAYERSAEYYFFSCACTQSYTTIKQLKRDLPRVRPIVMATVPRLWEAIQAGFDEAVKGMPTGRQRLLRMALANSGSQRKAWRRSRNLLLEPLPLTTRTLALLEATLRWPLHGLAGALLWPKVLNQLCGGRLRFPINGGGAIAPHVDAFFEAVGLELLVGYGLTETSPVVSCRRPWRNIRGSSGPPLPETEFRIVDPESGVDLMFRQRGRVLVRGPQVMAGYLRKPEATAKVLDGQGWFDTGDLGMLLPDGSLVLTGRAKDTIVLSSGENIEPGPLEAALVASPLLEQVMLVGQDERQLAALVVPREEEMLAWAEDQGLLMQTGLSGSPGDEALRRLLRGELNRLLAQRSGSRADERLAGVALVEAFTIENGLLTQTLKQRRDRITLRDGALIAALYGRS</sequence>
<accession>Q7V8V8</accession>
<dbReference type="Gene3D" id="3.40.50.12780">
    <property type="entry name" value="N-terminal domain of ligase-like"/>
    <property type="match status" value="2"/>
</dbReference>
<dbReference type="Pfam" id="PF00501">
    <property type="entry name" value="AMP-binding"/>
    <property type="match status" value="1"/>
</dbReference>
<dbReference type="InterPro" id="IPR042099">
    <property type="entry name" value="ANL_N_sf"/>
</dbReference>
<keyword evidence="2" id="KW-0436">Ligase</keyword>
<dbReference type="Pfam" id="PF23562">
    <property type="entry name" value="AMP-binding_C_3"/>
    <property type="match status" value="1"/>
</dbReference>